<accession>C0EIN9</accession>
<sequence>MEKVSHRHITVFAVHRAIPFPYKIVLITRMDAKVIKKATAHNASGPKEIILKTVTCARQSKKENAVHKVGCSHNS</sequence>
<keyword evidence="2" id="KW-1185">Reference proteome</keyword>
<comment type="caution">
    <text evidence="1">The sequence shown here is derived from an EMBL/GenBank/DDBJ whole genome shotgun (WGS) entry which is preliminary data.</text>
</comment>
<evidence type="ECO:0000313" key="2">
    <source>
        <dbReference type="Proteomes" id="UP000003340"/>
    </source>
</evidence>
<evidence type="ECO:0000313" key="1">
    <source>
        <dbReference type="EMBL" id="EEG28685.1"/>
    </source>
</evidence>
<reference evidence="1 2" key="2">
    <citation type="submission" date="2009-02" db="EMBL/GenBank/DDBJ databases">
        <title>Draft genome sequence of Clostridium methylpentosum (DSM 5476).</title>
        <authorList>
            <person name="Sudarsanam P."/>
            <person name="Ley R."/>
            <person name="Guruge J."/>
            <person name="Turnbaugh P.J."/>
            <person name="Mahowald M."/>
            <person name="Liep D."/>
            <person name="Gordon J."/>
        </authorList>
    </citation>
    <scope>NUCLEOTIDE SEQUENCE [LARGE SCALE GENOMIC DNA]</scope>
    <source>
        <strain evidence="1 2">DSM 5476</strain>
    </source>
</reference>
<dbReference type="EMBL" id="ACEC01000128">
    <property type="protein sequence ID" value="EEG28685.1"/>
    <property type="molecule type" value="Genomic_DNA"/>
</dbReference>
<dbReference type="HOGENOM" id="CLU_2664642_0_0_9"/>
<reference evidence="1 2" key="1">
    <citation type="submission" date="2009-01" db="EMBL/GenBank/DDBJ databases">
        <authorList>
            <person name="Fulton L."/>
            <person name="Clifton S."/>
            <person name="Fulton B."/>
            <person name="Xu J."/>
            <person name="Minx P."/>
            <person name="Pepin K.H."/>
            <person name="Johnson M."/>
            <person name="Bhonagiri V."/>
            <person name="Nash W.E."/>
            <person name="Mardis E.R."/>
            <person name="Wilson R.K."/>
        </authorList>
    </citation>
    <scope>NUCLEOTIDE SEQUENCE [LARGE SCALE GENOMIC DNA]</scope>
    <source>
        <strain evidence="1 2">DSM 5476</strain>
    </source>
</reference>
<dbReference type="Proteomes" id="UP000003340">
    <property type="component" value="Unassembled WGS sequence"/>
</dbReference>
<dbReference type="STRING" id="537013.CLOSTMETH_03734"/>
<dbReference type="AlphaFoldDB" id="C0EIN9"/>
<gene>
    <name evidence="1" type="ORF">CLOSTMETH_03734</name>
</gene>
<name>C0EIN9_9FIRM</name>
<organism evidence="1 2">
    <name type="scientific">[Clostridium] methylpentosum DSM 5476</name>
    <dbReference type="NCBI Taxonomy" id="537013"/>
    <lineage>
        <taxon>Bacteria</taxon>
        <taxon>Bacillati</taxon>
        <taxon>Bacillota</taxon>
        <taxon>Clostridia</taxon>
        <taxon>Eubacteriales</taxon>
        <taxon>Oscillospiraceae</taxon>
        <taxon>Oscillospiraceae incertae sedis</taxon>
    </lineage>
</organism>
<protein>
    <submittedName>
        <fullName evidence="1">Uncharacterized protein</fullName>
    </submittedName>
</protein>
<proteinExistence type="predicted"/>